<keyword evidence="7 9" id="KW-0472">Membrane</keyword>
<dbReference type="AlphaFoldDB" id="A0A934LZ01"/>
<dbReference type="InterPro" id="IPR007387">
    <property type="entry name" value="TRAP_DctQ"/>
</dbReference>
<evidence type="ECO:0000313" key="11">
    <source>
        <dbReference type="EMBL" id="MBI6628480.1"/>
    </source>
</evidence>
<keyword evidence="3" id="KW-1003">Cell membrane</keyword>
<reference evidence="11" key="1">
    <citation type="submission" date="2020-12" db="EMBL/GenBank/DDBJ databases">
        <title>Pontibaca salina gen. nov., sp. nov., isolated from marine sediment.</title>
        <authorList>
            <person name="Bo J."/>
            <person name="Wang S."/>
            <person name="Song X."/>
            <person name="Du Z."/>
        </authorList>
    </citation>
    <scope>NUCLEOTIDE SEQUENCE</scope>
    <source>
        <strain evidence="11">S1109L</strain>
    </source>
</reference>
<feature type="domain" description="Tripartite ATP-independent periplasmic transporters DctQ component" evidence="10">
    <location>
        <begin position="28"/>
        <end position="157"/>
    </location>
</feature>
<dbReference type="RefSeq" id="WP_198684496.1">
    <property type="nucleotide sequence ID" value="NZ_JAEIJD010000001.1"/>
</dbReference>
<protein>
    <recommendedName>
        <fullName evidence="9">TRAP transporter small permease protein</fullName>
    </recommendedName>
</protein>
<evidence type="ECO:0000256" key="7">
    <source>
        <dbReference type="ARBA" id="ARBA00023136"/>
    </source>
</evidence>
<evidence type="ECO:0000259" key="10">
    <source>
        <dbReference type="Pfam" id="PF04290"/>
    </source>
</evidence>
<comment type="caution">
    <text evidence="11">The sequence shown here is derived from an EMBL/GenBank/DDBJ whole genome shotgun (WGS) entry which is preliminary data.</text>
</comment>
<evidence type="ECO:0000256" key="9">
    <source>
        <dbReference type="RuleBase" id="RU369079"/>
    </source>
</evidence>
<sequence length="171" mass="18754">MRAIYLTICQALDRITALLCALACLVLTGTILSVVILRFGFDTGFVKLQNLGGYAFAVLAILSLPYCLRRGGHVRVEVFAERMPQGYGRIADIVALFAFVIPVFGLLAWAWLPDLAYSWSIREGAIETGGLGGIYLVKTMVPLAGVLMILQAIAVLLDPRITHLDREEMQQ</sequence>
<feature type="transmembrane region" description="Helical" evidence="9">
    <location>
        <begin position="51"/>
        <end position="69"/>
    </location>
</feature>
<dbReference type="Pfam" id="PF04290">
    <property type="entry name" value="DctQ"/>
    <property type="match status" value="1"/>
</dbReference>
<proteinExistence type="inferred from homology"/>
<comment type="subcellular location">
    <subcellularLocation>
        <location evidence="1 9">Cell inner membrane</location>
        <topology evidence="1 9">Multi-pass membrane protein</topology>
    </subcellularLocation>
</comment>
<keyword evidence="6 9" id="KW-1133">Transmembrane helix</keyword>
<keyword evidence="2 9" id="KW-0813">Transport</keyword>
<comment type="similarity">
    <text evidence="8 9">Belongs to the TRAP transporter small permease family.</text>
</comment>
<dbReference type="GO" id="GO:0005886">
    <property type="term" value="C:plasma membrane"/>
    <property type="evidence" value="ECO:0007669"/>
    <property type="project" value="UniProtKB-SubCell"/>
</dbReference>
<comment type="subunit">
    <text evidence="9">The complex comprises the extracytoplasmic solute receptor protein and the two transmembrane proteins.</text>
</comment>
<dbReference type="GO" id="GO:0022857">
    <property type="term" value="F:transmembrane transporter activity"/>
    <property type="evidence" value="ECO:0007669"/>
    <property type="project" value="UniProtKB-UniRule"/>
</dbReference>
<dbReference type="PANTHER" id="PTHR35011:SF4">
    <property type="entry name" value="SLL1102 PROTEIN"/>
    <property type="match status" value="1"/>
</dbReference>
<evidence type="ECO:0000256" key="5">
    <source>
        <dbReference type="ARBA" id="ARBA00022692"/>
    </source>
</evidence>
<feature type="transmembrane region" description="Helical" evidence="9">
    <location>
        <begin position="90"/>
        <end position="112"/>
    </location>
</feature>
<accession>A0A934LZ01</accession>
<comment type="function">
    <text evidence="9">Part of the tripartite ATP-independent periplasmic (TRAP) transport system.</text>
</comment>
<gene>
    <name evidence="11" type="ORF">JAO82_01185</name>
</gene>
<dbReference type="InterPro" id="IPR055348">
    <property type="entry name" value="DctQ"/>
</dbReference>
<organism evidence="11 12">
    <name type="scientific">Pontibaca salina</name>
    <dbReference type="NCBI Taxonomy" id="2795731"/>
    <lineage>
        <taxon>Bacteria</taxon>
        <taxon>Pseudomonadati</taxon>
        <taxon>Pseudomonadota</taxon>
        <taxon>Alphaproteobacteria</taxon>
        <taxon>Rhodobacterales</taxon>
        <taxon>Roseobacteraceae</taxon>
        <taxon>Pontibaca</taxon>
    </lineage>
</organism>
<evidence type="ECO:0000256" key="8">
    <source>
        <dbReference type="ARBA" id="ARBA00038436"/>
    </source>
</evidence>
<dbReference type="PANTHER" id="PTHR35011">
    <property type="entry name" value="2,3-DIKETO-L-GULONATE TRAP TRANSPORTER SMALL PERMEASE PROTEIN YIAM"/>
    <property type="match status" value="1"/>
</dbReference>
<dbReference type="EMBL" id="JAEIJD010000001">
    <property type="protein sequence ID" value="MBI6628480.1"/>
    <property type="molecule type" value="Genomic_DNA"/>
</dbReference>
<keyword evidence="12" id="KW-1185">Reference proteome</keyword>
<evidence type="ECO:0000256" key="2">
    <source>
        <dbReference type="ARBA" id="ARBA00022448"/>
    </source>
</evidence>
<feature type="transmembrane region" description="Helical" evidence="9">
    <location>
        <begin position="12"/>
        <end position="39"/>
    </location>
</feature>
<evidence type="ECO:0000256" key="4">
    <source>
        <dbReference type="ARBA" id="ARBA00022519"/>
    </source>
</evidence>
<keyword evidence="4 9" id="KW-0997">Cell inner membrane</keyword>
<feature type="transmembrane region" description="Helical" evidence="9">
    <location>
        <begin position="132"/>
        <end position="157"/>
    </location>
</feature>
<evidence type="ECO:0000256" key="6">
    <source>
        <dbReference type="ARBA" id="ARBA00022989"/>
    </source>
</evidence>
<evidence type="ECO:0000256" key="1">
    <source>
        <dbReference type="ARBA" id="ARBA00004429"/>
    </source>
</evidence>
<dbReference type="Proteomes" id="UP000613255">
    <property type="component" value="Unassembled WGS sequence"/>
</dbReference>
<evidence type="ECO:0000313" key="12">
    <source>
        <dbReference type="Proteomes" id="UP000613255"/>
    </source>
</evidence>
<evidence type="ECO:0000256" key="3">
    <source>
        <dbReference type="ARBA" id="ARBA00022475"/>
    </source>
</evidence>
<name>A0A934LZ01_9RHOB</name>
<keyword evidence="5 9" id="KW-0812">Transmembrane</keyword>